<feature type="chain" id="PRO_5026303031" evidence="1">
    <location>
        <begin position="25"/>
        <end position="498"/>
    </location>
</feature>
<dbReference type="PROSITE" id="PS51257">
    <property type="entry name" value="PROKAR_LIPOPROTEIN"/>
    <property type="match status" value="1"/>
</dbReference>
<keyword evidence="1" id="KW-0732">Signal</keyword>
<evidence type="ECO:0000313" key="2">
    <source>
        <dbReference type="EMBL" id="MRY11463.1"/>
    </source>
</evidence>
<dbReference type="SUPFAM" id="SSF48452">
    <property type="entry name" value="TPR-like"/>
    <property type="match status" value="1"/>
</dbReference>
<dbReference type="InterPro" id="IPR011990">
    <property type="entry name" value="TPR-like_helical_dom_sf"/>
</dbReference>
<feature type="signal peptide" evidence="1">
    <location>
        <begin position="1"/>
        <end position="24"/>
    </location>
</feature>
<dbReference type="Gene3D" id="1.25.40.390">
    <property type="match status" value="1"/>
</dbReference>
<keyword evidence="2" id="KW-0449">Lipoprotein</keyword>
<reference evidence="2" key="1">
    <citation type="journal article" date="2019" name="Nat. Med.">
        <title>A library of human gut bacterial isolates paired with longitudinal multiomics data enables mechanistic microbiome research.</title>
        <authorList>
            <person name="Poyet M."/>
            <person name="Groussin M."/>
            <person name="Gibbons S.M."/>
            <person name="Avila-Pacheco J."/>
            <person name="Jiang X."/>
            <person name="Kearney S.M."/>
            <person name="Perrotta A.R."/>
            <person name="Berdy B."/>
            <person name="Zhao S."/>
            <person name="Lieberman T.D."/>
            <person name="Swanson P.K."/>
            <person name="Smith M."/>
            <person name="Roesemann S."/>
            <person name="Alexander J.E."/>
            <person name="Rich S.A."/>
            <person name="Livny J."/>
            <person name="Vlamakis H."/>
            <person name="Clish C."/>
            <person name="Bullock K."/>
            <person name="Deik A."/>
            <person name="Scott J."/>
            <person name="Pierce K.A."/>
            <person name="Xavier R.J."/>
            <person name="Alm E.J."/>
        </authorList>
    </citation>
    <scope>NUCLEOTIDE SEQUENCE</scope>
    <source>
        <strain evidence="2">BIOML-A4</strain>
    </source>
</reference>
<dbReference type="Pfam" id="PF12771">
    <property type="entry name" value="SusD-like_2"/>
    <property type="match status" value="1"/>
</dbReference>
<dbReference type="AlphaFoldDB" id="A0A6G1ZBY6"/>
<comment type="caution">
    <text evidence="2">The sequence shown here is derived from an EMBL/GenBank/DDBJ whole genome shotgun (WGS) entry which is preliminary data.</text>
</comment>
<sequence>MKNKYKIWALSFAMIATGCTSSFDEINTDPDAYTQVPFTNMLGNIIRRTADQYGGDLDIAQWAGYVSEIQYLNDYSGYIPSNNTYGNRWYQSYYGHVQLQDILDRTEDAQEANKNMRNVCITLQNYLMVMCTDCFGDIPYSEAFKGAPEAGSVLKTPYDAQSEIYPKILANLKTAADSWASGVGTDDLGDGDFLYKKDAEKWQKFCNSLRLRIAMRISGVYPEAQAVVEEIFGNPTAYPYITECADNAYFWWQGSGSYFERYYNNFRTRDDDGMSSIFIDHLKKMDDPRIATFAKPAKADGEYRGFENGAKDAPKSLDDISRMGAKFREDPAGFSPFYRACENYFIMAEAALKGWKVPMTAADAYEKAVRLSMEDNDIDTAAADAYLAGKGKWDGSYERLYFEWWVALFKQNIEAWSLYRRTGYPTYIHTAVAADGVTPQYPGARSAYKGIHNDVPFRFPYPQNQYLYNEANVTAAATGIQDYVWGKQMWWDKRTDVK</sequence>
<dbReference type="EMBL" id="WKLP01000010">
    <property type="protein sequence ID" value="MRY11463.1"/>
    <property type="molecule type" value="Genomic_DNA"/>
</dbReference>
<accession>A0A6G1ZBY6</accession>
<protein>
    <submittedName>
        <fullName evidence="2">SusD/RagB family nutrient-binding outer membrane lipoprotein</fullName>
    </submittedName>
</protein>
<gene>
    <name evidence="2" type="ORF">GKE01_08275</name>
</gene>
<organism evidence="2">
    <name type="scientific">Parabacteroides goldsteinii</name>
    <dbReference type="NCBI Taxonomy" id="328812"/>
    <lineage>
        <taxon>Bacteria</taxon>
        <taxon>Pseudomonadati</taxon>
        <taxon>Bacteroidota</taxon>
        <taxon>Bacteroidia</taxon>
        <taxon>Bacteroidales</taxon>
        <taxon>Tannerellaceae</taxon>
        <taxon>Parabacteroides</taxon>
    </lineage>
</organism>
<dbReference type="RefSeq" id="WP_010802722.1">
    <property type="nucleotide sequence ID" value="NZ_CAJSYT010000015.1"/>
</dbReference>
<evidence type="ECO:0000256" key="1">
    <source>
        <dbReference type="SAM" id="SignalP"/>
    </source>
</evidence>
<proteinExistence type="predicted"/>
<dbReference type="InterPro" id="IPR041662">
    <property type="entry name" value="SusD-like_2"/>
</dbReference>
<name>A0A6G1ZBY6_9BACT</name>